<gene>
    <name evidence="2" type="ORF">SNAT2548_LOCUS23702</name>
</gene>
<evidence type="ECO:0000313" key="2">
    <source>
        <dbReference type="EMBL" id="CAE7436222.1"/>
    </source>
</evidence>
<comment type="caution">
    <text evidence="2">The sequence shown here is derived from an EMBL/GenBank/DDBJ whole genome shotgun (WGS) entry which is preliminary data.</text>
</comment>
<feature type="transmembrane region" description="Helical" evidence="1">
    <location>
        <begin position="12"/>
        <end position="31"/>
    </location>
</feature>
<sequence>MDQLREDSYVETSKLMMHVNAMSMVLIPYIYGDDRRFMAGILLAAAAAYATHLALAMRRISLRAYQLKTFVAAYYVITILCIWSGQLAGSSETHQRLMTVGQITLFACYCDRTVHIPGQVALALAQILQLAASRGWQGISANVVVTPLLTALILTFCLVVLENTLKEGLAAQFRGTDAESLVASFRTMLRGLCDADLLLDESLTIVDDHDLLSGLLGRKESLTGQAFADLLLQDTEEQERFQKFIGRPNVSMGTSQASTPPCLRVSLRRRSPFQRVGADLFHVRVPRLYGCAGAYHLMALKLDPDAEVGEEDEQVGPVSSSEASFLRPASFASLDGLDLDGPPSPISDRAKGSFLEALQTFSELSFKVERRVNPRVISMHFNFMRSQADAQSVNRPQVVE</sequence>
<evidence type="ECO:0000256" key="1">
    <source>
        <dbReference type="SAM" id="Phobius"/>
    </source>
</evidence>
<evidence type="ECO:0000313" key="3">
    <source>
        <dbReference type="Proteomes" id="UP000604046"/>
    </source>
</evidence>
<keyword evidence="1" id="KW-0472">Membrane</keyword>
<feature type="transmembrane region" description="Helical" evidence="1">
    <location>
        <begin position="69"/>
        <end position="88"/>
    </location>
</feature>
<proteinExistence type="predicted"/>
<name>A0A812RF28_9DINO</name>
<organism evidence="2 3">
    <name type="scientific">Symbiodinium natans</name>
    <dbReference type="NCBI Taxonomy" id="878477"/>
    <lineage>
        <taxon>Eukaryota</taxon>
        <taxon>Sar</taxon>
        <taxon>Alveolata</taxon>
        <taxon>Dinophyceae</taxon>
        <taxon>Suessiales</taxon>
        <taxon>Symbiodiniaceae</taxon>
        <taxon>Symbiodinium</taxon>
    </lineage>
</organism>
<feature type="transmembrane region" description="Helical" evidence="1">
    <location>
        <begin position="139"/>
        <end position="161"/>
    </location>
</feature>
<dbReference type="EMBL" id="CAJNDS010002330">
    <property type="protein sequence ID" value="CAE7436222.1"/>
    <property type="molecule type" value="Genomic_DNA"/>
</dbReference>
<accession>A0A812RF28</accession>
<reference evidence="2" key="1">
    <citation type="submission" date="2021-02" db="EMBL/GenBank/DDBJ databases">
        <authorList>
            <person name="Dougan E. K."/>
            <person name="Rhodes N."/>
            <person name="Thang M."/>
            <person name="Chan C."/>
        </authorList>
    </citation>
    <scope>NUCLEOTIDE SEQUENCE</scope>
</reference>
<dbReference type="OrthoDB" id="10425651at2759"/>
<dbReference type="Proteomes" id="UP000604046">
    <property type="component" value="Unassembled WGS sequence"/>
</dbReference>
<protein>
    <submittedName>
        <fullName evidence="2">Uncharacterized protein</fullName>
    </submittedName>
</protein>
<feature type="transmembrane region" description="Helical" evidence="1">
    <location>
        <begin position="37"/>
        <end position="57"/>
    </location>
</feature>
<keyword evidence="1" id="KW-1133">Transmembrane helix</keyword>
<dbReference type="AlphaFoldDB" id="A0A812RF28"/>
<keyword evidence="1" id="KW-0812">Transmembrane</keyword>
<keyword evidence="3" id="KW-1185">Reference proteome</keyword>